<accession>A0A919A7T0</accession>
<evidence type="ECO:0000313" key="2">
    <source>
        <dbReference type="EMBL" id="GHE92870.1"/>
    </source>
</evidence>
<keyword evidence="3" id="KW-1185">Reference proteome</keyword>
<evidence type="ECO:0000259" key="1">
    <source>
        <dbReference type="Pfam" id="PF20680"/>
    </source>
</evidence>
<dbReference type="Proteomes" id="UP000630718">
    <property type="component" value="Unassembled WGS sequence"/>
</dbReference>
<protein>
    <recommendedName>
        <fullName evidence="1">DUF6817 domain-containing protein</fullName>
    </recommendedName>
</protein>
<dbReference type="InterPro" id="IPR049202">
    <property type="entry name" value="DUF6817"/>
</dbReference>
<reference evidence="2" key="2">
    <citation type="submission" date="2020-09" db="EMBL/GenBank/DDBJ databases">
        <authorList>
            <person name="Sun Q."/>
            <person name="Ohkuma M."/>
        </authorList>
    </citation>
    <scope>NUCLEOTIDE SEQUENCE</scope>
    <source>
        <strain evidence="2">JCM 4477</strain>
    </source>
</reference>
<evidence type="ECO:0000313" key="3">
    <source>
        <dbReference type="Proteomes" id="UP000630718"/>
    </source>
</evidence>
<feature type="domain" description="DUF6817" evidence="1">
    <location>
        <begin position="14"/>
        <end position="98"/>
    </location>
</feature>
<dbReference type="RefSeq" id="WP_190203399.1">
    <property type="nucleotide sequence ID" value="NZ_BNBI01000003.1"/>
</dbReference>
<sequence length="194" mass="20938">MPALAASTDRAVALLRELGAADVAHPGGTLLVHLQHVQARLARWQARPALQLAGLCHAFYGTDGFPTALLPLDRRHELAAVIGTEAESLVYLYAACDREATYPALDRADAAFHDRFTGRSHVPGARSRRDFAELSAANELDLAVTDPAFLGTWGPPLLALFTRVRHLLSPDAWLECRTLLSAGPGGSAREADRR</sequence>
<proteinExistence type="predicted"/>
<dbReference type="AlphaFoldDB" id="A0A919A7T0"/>
<organism evidence="2 3">
    <name type="scientific">Streptomyces fumanus</name>
    <dbReference type="NCBI Taxonomy" id="67302"/>
    <lineage>
        <taxon>Bacteria</taxon>
        <taxon>Bacillati</taxon>
        <taxon>Actinomycetota</taxon>
        <taxon>Actinomycetes</taxon>
        <taxon>Kitasatosporales</taxon>
        <taxon>Streptomycetaceae</taxon>
        <taxon>Streptomyces</taxon>
    </lineage>
</organism>
<reference evidence="2" key="1">
    <citation type="journal article" date="2014" name="Int. J. Syst. Evol. Microbiol.">
        <title>Complete genome sequence of Corynebacterium casei LMG S-19264T (=DSM 44701T), isolated from a smear-ripened cheese.</title>
        <authorList>
            <consortium name="US DOE Joint Genome Institute (JGI-PGF)"/>
            <person name="Walter F."/>
            <person name="Albersmeier A."/>
            <person name="Kalinowski J."/>
            <person name="Ruckert C."/>
        </authorList>
    </citation>
    <scope>NUCLEOTIDE SEQUENCE</scope>
    <source>
        <strain evidence="2">JCM 4477</strain>
    </source>
</reference>
<dbReference type="EMBL" id="BNBI01000003">
    <property type="protein sequence ID" value="GHE92870.1"/>
    <property type="molecule type" value="Genomic_DNA"/>
</dbReference>
<gene>
    <name evidence="2" type="ORF">GCM10018772_15730</name>
</gene>
<comment type="caution">
    <text evidence="2">The sequence shown here is derived from an EMBL/GenBank/DDBJ whole genome shotgun (WGS) entry which is preliminary data.</text>
</comment>
<name>A0A919A7T0_9ACTN</name>
<dbReference type="Pfam" id="PF20680">
    <property type="entry name" value="DUF6817"/>
    <property type="match status" value="1"/>
</dbReference>